<dbReference type="InterPro" id="IPR018247">
    <property type="entry name" value="EF_Hand_1_Ca_BS"/>
</dbReference>
<dbReference type="PANTHER" id="PTHR23055">
    <property type="entry name" value="CALCIUM BINDING PROTEINS"/>
    <property type="match status" value="1"/>
</dbReference>
<dbReference type="PRINTS" id="PR00450">
    <property type="entry name" value="RECOVERIN"/>
</dbReference>
<dbReference type="PANTHER" id="PTHR23055:SF167">
    <property type="entry name" value="EF-HAND DOMAIN-CONTAINING PROTEIN"/>
    <property type="match status" value="1"/>
</dbReference>
<dbReference type="AlphaFoldDB" id="A0A1W0WQZ5"/>
<evidence type="ECO:0000259" key="4">
    <source>
        <dbReference type="PROSITE" id="PS50222"/>
    </source>
</evidence>
<evidence type="ECO:0000256" key="2">
    <source>
        <dbReference type="ARBA" id="ARBA00022737"/>
    </source>
</evidence>
<dbReference type="InterPro" id="IPR028846">
    <property type="entry name" value="Recoverin"/>
</dbReference>
<evidence type="ECO:0000313" key="5">
    <source>
        <dbReference type="EMBL" id="OQV17609.1"/>
    </source>
</evidence>
<dbReference type="CDD" id="cd00051">
    <property type="entry name" value="EFh"/>
    <property type="match status" value="2"/>
</dbReference>
<name>A0A1W0WQZ5_HYPEX</name>
<organism evidence="5 6">
    <name type="scientific">Hypsibius exemplaris</name>
    <name type="common">Freshwater tardigrade</name>
    <dbReference type="NCBI Taxonomy" id="2072580"/>
    <lineage>
        <taxon>Eukaryota</taxon>
        <taxon>Metazoa</taxon>
        <taxon>Ecdysozoa</taxon>
        <taxon>Tardigrada</taxon>
        <taxon>Eutardigrada</taxon>
        <taxon>Parachela</taxon>
        <taxon>Hypsibioidea</taxon>
        <taxon>Hypsibiidae</taxon>
        <taxon>Hypsibius</taxon>
    </lineage>
</organism>
<comment type="caution">
    <text evidence="5">The sequence shown here is derived from an EMBL/GenBank/DDBJ whole genome shotgun (WGS) entry which is preliminary data.</text>
</comment>
<dbReference type="SUPFAM" id="SSF47473">
    <property type="entry name" value="EF-hand"/>
    <property type="match status" value="1"/>
</dbReference>
<dbReference type="SMART" id="SM00054">
    <property type="entry name" value="EFh"/>
    <property type="match status" value="2"/>
</dbReference>
<dbReference type="Pfam" id="PF13499">
    <property type="entry name" value="EF-hand_7"/>
    <property type="match status" value="1"/>
</dbReference>
<evidence type="ECO:0000256" key="1">
    <source>
        <dbReference type="ARBA" id="ARBA00022723"/>
    </source>
</evidence>
<dbReference type="EMBL" id="MTYJ01000058">
    <property type="protein sequence ID" value="OQV17609.1"/>
    <property type="molecule type" value="Genomic_DNA"/>
</dbReference>
<dbReference type="PROSITE" id="PS50222">
    <property type="entry name" value="EF_HAND_2"/>
    <property type="match status" value="2"/>
</dbReference>
<evidence type="ECO:0000313" key="6">
    <source>
        <dbReference type="Proteomes" id="UP000192578"/>
    </source>
</evidence>
<dbReference type="PROSITE" id="PS00018">
    <property type="entry name" value="EF_HAND_1"/>
    <property type="match status" value="2"/>
</dbReference>
<keyword evidence="3" id="KW-0106">Calcium</keyword>
<accession>A0A1W0WQZ5</accession>
<evidence type="ECO:0000256" key="3">
    <source>
        <dbReference type="ARBA" id="ARBA00022837"/>
    </source>
</evidence>
<dbReference type="Gene3D" id="1.10.238.10">
    <property type="entry name" value="EF-hand"/>
    <property type="match status" value="1"/>
</dbReference>
<sequence>MNGIRDVFNRALRTRRSSAYFFVESSESAVPESGSTVSDQHELIRVDRRPVVAVVARPALVRSSTQLVLSDLHADSKFSQREVNELYREFKHECPAGYITKDRFLLMFQKFFPTGGSDRYAGYVFDTFERDAHGRVPFRSFLLGMSVLSRGNTDEKLRWIFDLYDIDKNGYVTQEEMTEIVSAVYEMRNDQDAPSTPGGNSEAVIRHAKSVFQKMDVNNDGVVSCEEFIAACHSDAAIRDSIGTLNGGVRAKRSQIEG</sequence>
<dbReference type="OrthoDB" id="191686at2759"/>
<proteinExistence type="predicted"/>
<feature type="domain" description="EF-hand" evidence="4">
    <location>
        <begin position="152"/>
        <end position="187"/>
    </location>
</feature>
<dbReference type="InterPro" id="IPR002048">
    <property type="entry name" value="EF_hand_dom"/>
</dbReference>
<dbReference type="Proteomes" id="UP000192578">
    <property type="component" value="Unassembled WGS sequence"/>
</dbReference>
<feature type="domain" description="EF-hand" evidence="4">
    <location>
        <begin position="203"/>
        <end position="238"/>
    </location>
</feature>
<gene>
    <name evidence="5" type="ORF">BV898_08235</name>
</gene>
<protein>
    <submittedName>
        <fullName evidence="5">Calsenilin</fullName>
    </submittedName>
</protein>
<dbReference type="InterPro" id="IPR011992">
    <property type="entry name" value="EF-hand-dom_pair"/>
</dbReference>
<dbReference type="GO" id="GO:0005509">
    <property type="term" value="F:calcium ion binding"/>
    <property type="evidence" value="ECO:0007669"/>
    <property type="project" value="InterPro"/>
</dbReference>
<keyword evidence="1" id="KW-0479">Metal-binding</keyword>
<keyword evidence="2" id="KW-0677">Repeat</keyword>
<keyword evidence="6" id="KW-1185">Reference proteome</keyword>
<reference evidence="6" key="1">
    <citation type="submission" date="2017-01" db="EMBL/GenBank/DDBJ databases">
        <title>Comparative genomics of anhydrobiosis in the tardigrade Hypsibius dujardini.</title>
        <authorList>
            <person name="Yoshida Y."/>
            <person name="Koutsovoulos G."/>
            <person name="Laetsch D."/>
            <person name="Stevens L."/>
            <person name="Kumar S."/>
            <person name="Horikawa D."/>
            <person name="Ishino K."/>
            <person name="Komine S."/>
            <person name="Tomita M."/>
            <person name="Blaxter M."/>
            <person name="Arakawa K."/>
        </authorList>
    </citation>
    <scope>NUCLEOTIDE SEQUENCE [LARGE SCALE GENOMIC DNA]</scope>
    <source>
        <strain evidence="6">Z151</strain>
    </source>
</reference>